<sequence length="118" mass="12028">MADVRRGRDNDSGMVTVEAAIALTAFIAVLGIALGAISAAIDQLRCTDAAREAARLTARGESDKATSAARHIAPDGATIHVTTDGEEIHVSVTATPFPGIDLHADAYAIAEPAPAPSP</sequence>
<evidence type="ECO:0000313" key="4">
    <source>
        <dbReference type="Proteomes" id="UP001156441"/>
    </source>
</evidence>
<feature type="transmembrane region" description="Helical" evidence="1">
    <location>
        <begin position="20"/>
        <end position="41"/>
    </location>
</feature>
<organism evidence="3 4">
    <name type="scientific">Actinophytocola gossypii</name>
    <dbReference type="NCBI Taxonomy" id="2812003"/>
    <lineage>
        <taxon>Bacteria</taxon>
        <taxon>Bacillati</taxon>
        <taxon>Actinomycetota</taxon>
        <taxon>Actinomycetes</taxon>
        <taxon>Pseudonocardiales</taxon>
        <taxon>Pseudonocardiaceae</taxon>
    </lineage>
</organism>
<reference evidence="3 4" key="1">
    <citation type="submission" date="2021-02" db="EMBL/GenBank/DDBJ databases">
        <title>Actinophytocola xerophila sp. nov., isolated from soil of cotton cropping field.</title>
        <authorList>
            <person name="Huang R."/>
            <person name="Chen X."/>
            <person name="Ge X."/>
            <person name="Liu W."/>
        </authorList>
    </citation>
    <scope>NUCLEOTIDE SEQUENCE [LARGE SCALE GENOMIC DNA]</scope>
    <source>
        <strain evidence="3 4">S1-96</strain>
    </source>
</reference>
<evidence type="ECO:0000313" key="3">
    <source>
        <dbReference type="EMBL" id="MCT2582501.1"/>
    </source>
</evidence>
<dbReference type="Pfam" id="PF07811">
    <property type="entry name" value="TadE"/>
    <property type="match status" value="1"/>
</dbReference>
<dbReference type="RefSeq" id="WP_260189848.1">
    <property type="nucleotide sequence ID" value="NZ_JAFFZE010000006.1"/>
</dbReference>
<comment type="caution">
    <text evidence="3">The sequence shown here is derived from an EMBL/GenBank/DDBJ whole genome shotgun (WGS) entry which is preliminary data.</text>
</comment>
<accession>A0ABT2J3S1</accession>
<dbReference type="Proteomes" id="UP001156441">
    <property type="component" value="Unassembled WGS sequence"/>
</dbReference>
<evidence type="ECO:0000259" key="2">
    <source>
        <dbReference type="Pfam" id="PF07811"/>
    </source>
</evidence>
<gene>
    <name evidence="3" type="ORF">JT362_05115</name>
</gene>
<dbReference type="NCBIfam" id="NF041390">
    <property type="entry name" value="TadE_Rv3655c"/>
    <property type="match status" value="1"/>
</dbReference>
<name>A0ABT2J3S1_9PSEU</name>
<keyword evidence="1" id="KW-0812">Transmembrane</keyword>
<evidence type="ECO:0000256" key="1">
    <source>
        <dbReference type="SAM" id="Phobius"/>
    </source>
</evidence>
<keyword evidence="1" id="KW-1133">Transmembrane helix</keyword>
<dbReference type="InterPro" id="IPR049790">
    <property type="entry name" value="Rv3655c/TadE"/>
</dbReference>
<feature type="domain" description="TadE-like" evidence="2">
    <location>
        <begin position="13"/>
        <end position="55"/>
    </location>
</feature>
<protein>
    <submittedName>
        <fullName evidence="3">Pilus assembly protein</fullName>
    </submittedName>
</protein>
<keyword evidence="1" id="KW-0472">Membrane</keyword>
<proteinExistence type="predicted"/>
<dbReference type="EMBL" id="JAFFZE010000006">
    <property type="protein sequence ID" value="MCT2582501.1"/>
    <property type="molecule type" value="Genomic_DNA"/>
</dbReference>
<keyword evidence="4" id="KW-1185">Reference proteome</keyword>
<dbReference type="InterPro" id="IPR012495">
    <property type="entry name" value="TadE-like_dom"/>
</dbReference>